<evidence type="ECO:0000313" key="3">
    <source>
        <dbReference type="Proteomes" id="UP000250235"/>
    </source>
</evidence>
<feature type="coiled-coil region" evidence="1">
    <location>
        <begin position="31"/>
        <end position="58"/>
    </location>
</feature>
<gene>
    <name evidence="2" type="ORF">F511_24727</name>
</gene>
<dbReference type="Proteomes" id="UP000250235">
    <property type="component" value="Unassembled WGS sequence"/>
</dbReference>
<dbReference type="EMBL" id="KV014928">
    <property type="protein sequence ID" value="KZV21163.1"/>
    <property type="molecule type" value="Genomic_DNA"/>
</dbReference>
<accession>A0A2Z7AH87</accession>
<evidence type="ECO:0000256" key="1">
    <source>
        <dbReference type="SAM" id="Coils"/>
    </source>
</evidence>
<keyword evidence="1" id="KW-0175">Coiled coil</keyword>
<dbReference type="AlphaFoldDB" id="A0A2Z7AH87"/>
<reference evidence="2 3" key="1">
    <citation type="journal article" date="2015" name="Proc. Natl. Acad. Sci. U.S.A.">
        <title>The resurrection genome of Boea hygrometrica: A blueprint for survival of dehydration.</title>
        <authorList>
            <person name="Xiao L."/>
            <person name="Yang G."/>
            <person name="Zhang L."/>
            <person name="Yang X."/>
            <person name="Zhao S."/>
            <person name="Ji Z."/>
            <person name="Zhou Q."/>
            <person name="Hu M."/>
            <person name="Wang Y."/>
            <person name="Chen M."/>
            <person name="Xu Y."/>
            <person name="Jin H."/>
            <person name="Xiao X."/>
            <person name="Hu G."/>
            <person name="Bao F."/>
            <person name="Hu Y."/>
            <person name="Wan P."/>
            <person name="Li L."/>
            <person name="Deng X."/>
            <person name="Kuang T."/>
            <person name="Xiang C."/>
            <person name="Zhu J.K."/>
            <person name="Oliver M.J."/>
            <person name="He Y."/>
        </authorList>
    </citation>
    <scope>NUCLEOTIDE SEQUENCE [LARGE SCALE GENOMIC DNA]</scope>
    <source>
        <strain evidence="3">cv. XS01</strain>
    </source>
</reference>
<sequence>MVLEYKNRSQSFKEFKAEEESCATSAGLAGSSAMQAALSKLETENAELRSRSVELLYENQRLADIISSWTKSSASLQKLQGAIKPSGDKTRLGYNSNEGSIAETSSNPRLRKTKFKTMKFVKSSREQLAETKSGEAMMAEKPLIRQGIFCGLGYTALGNPWENCLNKRVELIRGNPKFNNKTN</sequence>
<keyword evidence="3" id="KW-1185">Reference proteome</keyword>
<organism evidence="2 3">
    <name type="scientific">Dorcoceras hygrometricum</name>
    <dbReference type="NCBI Taxonomy" id="472368"/>
    <lineage>
        <taxon>Eukaryota</taxon>
        <taxon>Viridiplantae</taxon>
        <taxon>Streptophyta</taxon>
        <taxon>Embryophyta</taxon>
        <taxon>Tracheophyta</taxon>
        <taxon>Spermatophyta</taxon>
        <taxon>Magnoliopsida</taxon>
        <taxon>eudicotyledons</taxon>
        <taxon>Gunneridae</taxon>
        <taxon>Pentapetalae</taxon>
        <taxon>asterids</taxon>
        <taxon>lamiids</taxon>
        <taxon>Lamiales</taxon>
        <taxon>Gesneriaceae</taxon>
        <taxon>Didymocarpoideae</taxon>
        <taxon>Trichosporeae</taxon>
        <taxon>Loxocarpinae</taxon>
        <taxon>Dorcoceras</taxon>
    </lineage>
</organism>
<protein>
    <recommendedName>
        <fullName evidence="4">Spindle pole body component 110-like</fullName>
    </recommendedName>
</protein>
<evidence type="ECO:0000313" key="2">
    <source>
        <dbReference type="EMBL" id="KZV21163.1"/>
    </source>
</evidence>
<name>A0A2Z7AH87_9LAMI</name>
<evidence type="ECO:0008006" key="4">
    <source>
        <dbReference type="Google" id="ProtNLM"/>
    </source>
</evidence>
<proteinExistence type="predicted"/>